<reference evidence="2" key="1">
    <citation type="submission" date="2015-07" db="EMBL/GenBank/DDBJ databases">
        <title>MeaNS - Measles Nucleotide Surveillance Program.</title>
        <authorList>
            <person name="Tran T."/>
            <person name="Druce J."/>
        </authorList>
    </citation>
    <scope>NUCLEOTIDE SEQUENCE</scope>
    <source>
        <strain evidence="2">UCB-OBI-ISO-001</strain>
        <tissue evidence="2">Gonad</tissue>
    </source>
</reference>
<dbReference type="EMBL" id="KQ420828">
    <property type="protein sequence ID" value="KOF79143.1"/>
    <property type="molecule type" value="Genomic_DNA"/>
</dbReference>
<proteinExistence type="predicted"/>
<accession>A0A0L8GQB9</accession>
<sequence>MSDSKSYKQSCEKIRLKPIEKKQLDVVHFPDNPIITNWERLEKERLKKLNLGFNRLQGSVYQIELAKELKKQRELDPSAKMKRSPSPVEEEEEKEEYVSSERQISFNQLAPFKTYKTKYTCGYFFDYENQHKRIRRGIPPCNLPYWQSRTKY</sequence>
<dbReference type="AlphaFoldDB" id="A0A0L8GQB9"/>
<name>A0A0L8GQB9_OCTBM</name>
<gene>
    <name evidence="2" type="ORF">OCBIM_22029827mg</name>
</gene>
<protein>
    <submittedName>
        <fullName evidence="2">Uncharacterized protein</fullName>
    </submittedName>
</protein>
<feature type="region of interest" description="Disordered" evidence="1">
    <location>
        <begin position="73"/>
        <end position="96"/>
    </location>
</feature>
<dbReference type="Pfam" id="PF22581">
    <property type="entry name" value="CIMIP3"/>
    <property type="match status" value="1"/>
</dbReference>
<organism evidence="2">
    <name type="scientific">Octopus bimaculoides</name>
    <name type="common">California two-spotted octopus</name>
    <dbReference type="NCBI Taxonomy" id="37653"/>
    <lineage>
        <taxon>Eukaryota</taxon>
        <taxon>Metazoa</taxon>
        <taxon>Spiralia</taxon>
        <taxon>Lophotrochozoa</taxon>
        <taxon>Mollusca</taxon>
        <taxon>Cephalopoda</taxon>
        <taxon>Coleoidea</taxon>
        <taxon>Octopodiformes</taxon>
        <taxon>Octopoda</taxon>
        <taxon>Incirrata</taxon>
        <taxon>Octopodidae</taxon>
        <taxon>Octopus</taxon>
    </lineage>
</organism>
<evidence type="ECO:0000256" key="1">
    <source>
        <dbReference type="SAM" id="MobiDB-lite"/>
    </source>
</evidence>
<dbReference type="InterPro" id="IPR054446">
    <property type="entry name" value="CIMIP3-like"/>
</dbReference>
<evidence type="ECO:0000313" key="2">
    <source>
        <dbReference type="EMBL" id="KOF79143.1"/>
    </source>
</evidence>